<accession>A0A7Y4FYC8</accession>
<proteinExistence type="predicted"/>
<dbReference type="AlphaFoldDB" id="A0A7Y4FYC8"/>
<sequence>MLEKYNHFTCGTIRLFDPFYKNTTLNILNMAHLKFETFPLTRTPHETNASFSGNANLLEIPNLLEILSCWKY</sequence>
<reference evidence="1 2" key="1">
    <citation type="submission" date="2019-09" db="EMBL/GenBank/DDBJ databases">
        <title>Draft genome sequencing and comparative genomics of hatchery-associated Vibrios.</title>
        <authorList>
            <person name="Kehlet-Delgado H."/>
            <person name="Mueller R.S."/>
        </authorList>
    </citation>
    <scope>NUCLEOTIDE SEQUENCE [LARGE SCALE GENOMIC DNA]</scope>
    <source>
        <strain evidence="1 2">99-70-13A3</strain>
    </source>
</reference>
<evidence type="ECO:0000313" key="2">
    <source>
        <dbReference type="Proteomes" id="UP000519158"/>
    </source>
</evidence>
<gene>
    <name evidence="1" type="ORF">F0234_01735</name>
</gene>
<name>A0A7Y4FYC8_VIBSP</name>
<dbReference type="Proteomes" id="UP000519158">
    <property type="component" value="Unassembled WGS sequence"/>
</dbReference>
<comment type="caution">
    <text evidence="1">The sequence shown here is derived from an EMBL/GenBank/DDBJ whole genome shotgun (WGS) entry which is preliminary data.</text>
</comment>
<dbReference type="EMBL" id="VTXL01000001">
    <property type="protein sequence ID" value="NOJ11477.1"/>
    <property type="molecule type" value="Genomic_DNA"/>
</dbReference>
<organism evidence="1 2">
    <name type="scientific">Vibrio splendidus</name>
    <dbReference type="NCBI Taxonomy" id="29497"/>
    <lineage>
        <taxon>Bacteria</taxon>
        <taxon>Pseudomonadati</taxon>
        <taxon>Pseudomonadota</taxon>
        <taxon>Gammaproteobacteria</taxon>
        <taxon>Vibrionales</taxon>
        <taxon>Vibrionaceae</taxon>
        <taxon>Vibrio</taxon>
    </lineage>
</organism>
<evidence type="ECO:0000313" key="1">
    <source>
        <dbReference type="EMBL" id="NOJ11477.1"/>
    </source>
</evidence>
<protein>
    <submittedName>
        <fullName evidence="1">Uncharacterized protein</fullName>
    </submittedName>
</protein>